<dbReference type="Proteomes" id="UP000193560">
    <property type="component" value="Unassembled WGS sequence"/>
</dbReference>
<keyword evidence="2" id="KW-0732">Signal</keyword>
<feature type="signal peptide" evidence="2">
    <location>
        <begin position="1"/>
        <end position="19"/>
    </location>
</feature>
<keyword evidence="1" id="KW-0472">Membrane</keyword>
<dbReference type="PROSITE" id="PS51257">
    <property type="entry name" value="PROKAR_LIPOPROTEIN"/>
    <property type="match status" value="1"/>
</dbReference>
<protein>
    <submittedName>
        <fullName evidence="3">Uncharacterized protein</fullName>
    </submittedName>
</protein>
<dbReference type="AlphaFoldDB" id="A0A1X2IN82"/>
<organism evidence="3 4">
    <name type="scientific">Absidia repens</name>
    <dbReference type="NCBI Taxonomy" id="90262"/>
    <lineage>
        <taxon>Eukaryota</taxon>
        <taxon>Fungi</taxon>
        <taxon>Fungi incertae sedis</taxon>
        <taxon>Mucoromycota</taxon>
        <taxon>Mucoromycotina</taxon>
        <taxon>Mucoromycetes</taxon>
        <taxon>Mucorales</taxon>
        <taxon>Cunninghamellaceae</taxon>
        <taxon>Absidia</taxon>
    </lineage>
</organism>
<dbReference type="PANTHER" id="PTHR35465">
    <property type="entry name" value="CAVEOLIN-1 PROTEIN"/>
    <property type="match status" value="1"/>
</dbReference>
<evidence type="ECO:0000313" key="4">
    <source>
        <dbReference type="Proteomes" id="UP000193560"/>
    </source>
</evidence>
<keyword evidence="1" id="KW-1133">Transmembrane helix</keyword>
<feature type="chain" id="PRO_5012349194" evidence="2">
    <location>
        <begin position="20"/>
        <end position="180"/>
    </location>
</feature>
<evidence type="ECO:0000256" key="1">
    <source>
        <dbReference type="SAM" id="Phobius"/>
    </source>
</evidence>
<reference evidence="3 4" key="1">
    <citation type="submission" date="2016-07" db="EMBL/GenBank/DDBJ databases">
        <title>Pervasive Adenine N6-methylation of Active Genes in Fungi.</title>
        <authorList>
            <consortium name="DOE Joint Genome Institute"/>
            <person name="Mondo S.J."/>
            <person name="Dannebaum R.O."/>
            <person name="Kuo R.C."/>
            <person name="Labutti K."/>
            <person name="Haridas S."/>
            <person name="Kuo A."/>
            <person name="Salamov A."/>
            <person name="Ahrendt S.R."/>
            <person name="Lipzen A."/>
            <person name="Sullivan W."/>
            <person name="Andreopoulos W.B."/>
            <person name="Clum A."/>
            <person name="Lindquist E."/>
            <person name="Daum C."/>
            <person name="Ramamoorthy G.K."/>
            <person name="Gryganskyi A."/>
            <person name="Culley D."/>
            <person name="Magnuson J.K."/>
            <person name="James T.Y."/>
            <person name="O'Malley M.A."/>
            <person name="Stajich J.E."/>
            <person name="Spatafora J.W."/>
            <person name="Visel A."/>
            <person name="Grigoriev I.V."/>
        </authorList>
    </citation>
    <scope>NUCLEOTIDE SEQUENCE [LARGE SCALE GENOMIC DNA]</scope>
    <source>
        <strain evidence="3 4">NRRL 1336</strain>
    </source>
</reference>
<accession>A0A1X2IN82</accession>
<keyword evidence="4" id="KW-1185">Reference proteome</keyword>
<evidence type="ECO:0000313" key="3">
    <source>
        <dbReference type="EMBL" id="ORZ19460.1"/>
    </source>
</evidence>
<sequence length="180" mass="19817">MLVKDTIVLLCVLISCVWGNTEKIIFSSDTTDCTSLSALTQSYQISTPLIHPYTSLQTSLSSPSTGLYPLQDLASGSKYEVRLSYPATVPTDFQFTLVCNGSKNSIYGVLIEGTYAAVSNQPDVHKTPVPANIVLEELAFGVVYHGIYRVILMIVFVLVLGYFILIPQIKRFLLQSVKDD</sequence>
<evidence type="ECO:0000256" key="2">
    <source>
        <dbReference type="SAM" id="SignalP"/>
    </source>
</evidence>
<comment type="caution">
    <text evidence="3">The sequence shown here is derived from an EMBL/GenBank/DDBJ whole genome shotgun (WGS) entry which is preliminary data.</text>
</comment>
<proteinExistence type="predicted"/>
<dbReference type="Pfam" id="PF10333">
    <property type="entry name" value="Pga1"/>
    <property type="match status" value="1"/>
</dbReference>
<dbReference type="InterPro" id="IPR019433">
    <property type="entry name" value="GPI_ManTrfase_II_coact_Pga1"/>
</dbReference>
<dbReference type="EMBL" id="MCGE01000007">
    <property type="protein sequence ID" value="ORZ19460.1"/>
    <property type="molecule type" value="Genomic_DNA"/>
</dbReference>
<feature type="transmembrane region" description="Helical" evidence="1">
    <location>
        <begin position="146"/>
        <end position="166"/>
    </location>
</feature>
<dbReference type="PANTHER" id="PTHR35465:SF1">
    <property type="entry name" value="PHOSPHATIDYLINOSITOL-GLYCAN BIOSYNTHESIS CLASS X PROTEIN"/>
    <property type="match status" value="1"/>
</dbReference>
<keyword evidence="1" id="KW-0812">Transmembrane</keyword>
<gene>
    <name evidence="3" type="ORF">BCR42DRAFT_449199</name>
</gene>
<name>A0A1X2IN82_9FUNG</name>
<dbReference type="OrthoDB" id="3360032at2759"/>